<evidence type="ECO:0008006" key="3">
    <source>
        <dbReference type="Google" id="ProtNLM"/>
    </source>
</evidence>
<gene>
    <name evidence="1" type="ORF">EKE94_06165</name>
</gene>
<dbReference type="Proteomes" id="UP000285908">
    <property type="component" value="Unassembled WGS sequence"/>
</dbReference>
<keyword evidence="2" id="KW-1185">Reference proteome</keyword>
<dbReference type="EMBL" id="RQXX01000002">
    <property type="protein sequence ID" value="RVV98500.1"/>
    <property type="molecule type" value="Genomic_DNA"/>
</dbReference>
<name>A0A438AII1_9RHOB</name>
<evidence type="ECO:0000313" key="1">
    <source>
        <dbReference type="EMBL" id="RVV98500.1"/>
    </source>
</evidence>
<dbReference type="RefSeq" id="WP_127905732.1">
    <property type="nucleotide sequence ID" value="NZ_RQXX01000002.1"/>
</dbReference>
<comment type="caution">
    <text evidence="1">The sequence shown here is derived from an EMBL/GenBank/DDBJ whole genome shotgun (WGS) entry which is preliminary data.</text>
</comment>
<evidence type="ECO:0000313" key="2">
    <source>
        <dbReference type="Proteomes" id="UP000285908"/>
    </source>
</evidence>
<organism evidence="1 2">
    <name type="scientific">Mesobaculum littorinae</name>
    <dbReference type="NCBI Taxonomy" id="2486419"/>
    <lineage>
        <taxon>Bacteria</taxon>
        <taxon>Pseudomonadati</taxon>
        <taxon>Pseudomonadota</taxon>
        <taxon>Alphaproteobacteria</taxon>
        <taxon>Rhodobacterales</taxon>
        <taxon>Roseobacteraceae</taxon>
        <taxon>Mesobaculum</taxon>
    </lineage>
</organism>
<dbReference type="OrthoDB" id="7161229at2"/>
<reference evidence="1 2" key="1">
    <citation type="submission" date="2018-11" db="EMBL/GenBank/DDBJ databases">
        <title>Mesobaculum littorinae gen. nov., sp. nov., isolated from Littorina scabra that represents a novel genus of the order Rhodobacteraceae.</title>
        <authorList>
            <person name="Li F."/>
        </authorList>
    </citation>
    <scope>NUCLEOTIDE SEQUENCE [LARGE SCALE GENOMIC DNA]</scope>
    <source>
        <strain evidence="1 2">M0103</strain>
    </source>
</reference>
<accession>A0A438AII1</accession>
<sequence>MTVRFQLNGDGHIAMDRVELVTNGGPVGEAEKQAFEAARNAVLRCEGEGYDIPGLSRPMDIELAFDPTAPAEPRQ</sequence>
<dbReference type="AlphaFoldDB" id="A0A438AII1"/>
<proteinExistence type="predicted"/>
<protein>
    <recommendedName>
        <fullName evidence="3">TonB C-terminal domain-containing protein</fullName>
    </recommendedName>
</protein>